<name>A0A0F9U8E2_9ZZZZ</name>
<protein>
    <submittedName>
        <fullName evidence="1">Uncharacterized protein</fullName>
    </submittedName>
</protein>
<dbReference type="AlphaFoldDB" id="A0A0F9U8E2"/>
<comment type="caution">
    <text evidence="1">The sequence shown here is derived from an EMBL/GenBank/DDBJ whole genome shotgun (WGS) entry which is preliminary data.</text>
</comment>
<proteinExistence type="predicted"/>
<evidence type="ECO:0000313" key="1">
    <source>
        <dbReference type="EMBL" id="KKN57531.1"/>
    </source>
</evidence>
<accession>A0A0F9U8E2</accession>
<organism evidence="1">
    <name type="scientific">marine sediment metagenome</name>
    <dbReference type="NCBI Taxonomy" id="412755"/>
    <lineage>
        <taxon>unclassified sequences</taxon>
        <taxon>metagenomes</taxon>
        <taxon>ecological metagenomes</taxon>
    </lineage>
</organism>
<reference evidence="1" key="1">
    <citation type="journal article" date="2015" name="Nature">
        <title>Complex archaea that bridge the gap between prokaryotes and eukaryotes.</title>
        <authorList>
            <person name="Spang A."/>
            <person name="Saw J.H."/>
            <person name="Jorgensen S.L."/>
            <person name="Zaremba-Niedzwiedzka K."/>
            <person name="Martijn J."/>
            <person name="Lind A.E."/>
            <person name="van Eijk R."/>
            <person name="Schleper C."/>
            <person name="Guy L."/>
            <person name="Ettema T.J."/>
        </authorList>
    </citation>
    <scope>NUCLEOTIDE SEQUENCE</scope>
</reference>
<dbReference type="EMBL" id="LAZR01000799">
    <property type="protein sequence ID" value="KKN57531.1"/>
    <property type="molecule type" value="Genomic_DNA"/>
</dbReference>
<gene>
    <name evidence="1" type="ORF">LCGC14_0561480</name>
</gene>
<sequence>MKLIIHDAQGAILRIVTCPASMADIQAGTGEFILEGDADDLKHKIIRGQIVNKTSEEIERNNPAPATVLDEDRPANITNKQLQGILDRLNELEK</sequence>